<evidence type="ECO:0000256" key="1">
    <source>
        <dbReference type="SAM" id="MobiDB-lite"/>
    </source>
</evidence>
<feature type="transmembrane region" description="Helical" evidence="2">
    <location>
        <begin position="7"/>
        <end position="27"/>
    </location>
</feature>
<dbReference type="AlphaFoldDB" id="A0AAU7GD85"/>
<accession>A0AAU7GD85</accession>
<keyword evidence="2" id="KW-0812">Transmembrane</keyword>
<keyword evidence="2" id="KW-1133">Transmembrane helix</keyword>
<evidence type="ECO:0000256" key="2">
    <source>
        <dbReference type="SAM" id="Phobius"/>
    </source>
</evidence>
<dbReference type="RefSeq" id="WP_348787876.1">
    <property type="nucleotide sequence ID" value="NZ_CP157390.1"/>
</dbReference>
<protein>
    <submittedName>
        <fullName evidence="3">Uncharacterized protein</fullName>
    </submittedName>
</protein>
<reference evidence="3" key="1">
    <citation type="submission" date="2024-05" db="EMBL/GenBank/DDBJ databases">
        <title>The Natural Products Discovery Center: Release of the First 8490 Sequenced Strains for Exploring Actinobacteria Biosynthetic Diversity.</title>
        <authorList>
            <person name="Kalkreuter E."/>
            <person name="Kautsar S.A."/>
            <person name="Yang D."/>
            <person name="Bader C.D."/>
            <person name="Teijaro C.N."/>
            <person name="Fluegel L."/>
            <person name="Davis C.M."/>
            <person name="Simpson J.R."/>
            <person name="Lauterbach L."/>
            <person name="Steele A.D."/>
            <person name="Gui C."/>
            <person name="Meng S."/>
            <person name="Li G."/>
            <person name="Viehrig K."/>
            <person name="Ye F."/>
            <person name="Su P."/>
            <person name="Kiefer A.F."/>
            <person name="Nichols A."/>
            <person name="Cepeda A.J."/>
            <person name="Yan W."/>
            <person name="Fan B."/>
            <person name="Jiang Y."/>
            <person name="Adhikari A."/>
            <person name="Zheng C.-J."/>
            <person name="Schuster L."/>
            <person name="Cowan T.M."/>
            <person name="Smanski M.J."/>
            <person name="Chevrette M.G."/>
            <person name="de Carvalho L.P.S."/>
            <person name="Shen B."/>
        </authorList>
    </citation>
    <scope>NUCLEOTIDE SEQUENCE</scope>
    <source>
        <strain evidence="3">NPDC080035</strain>
    </source>
</reference>
<dbReference type="EMBL" id="CP157390">
    <property type="protein sequence ID" value="XBM47914.1"/>
    <property type="molecule type" value="Genomic_DNA"/>
</dbReference>
<name>A0AAU7GD85_9MICO</name>
<feature type="region of interest" description="Disordered" evidence="1">
    <location>
        <begin position="159"/>
        <end position="179"/>
    </location>
</feature>
<keyword evidence="2" id="KW-0472">Membrane</keyword>
<gene>
    <name evidence="3" type="ORF">AAME72_17865</name>
</gene>
<evidence type="ECO:0000313" key="3">
    <source>
        <dbReference type="EMBL" id="XBM47914.1"/>
    </source>
</evidence>
<feature type="transmembrane region" description="Helical" evidence="2">
    <location>
        <begin position="33"/>
        <end position="51"/>
    </location>
</feature>
<organism evidence="3">
    <name type="scientific">Leifsonia sp. NPDC080035</name>
    <dbReference type="NCBI Taxonomy" id="3143936"/>
    <lineage>
        <taxon>Bacteria</taxon>
        <taxon>Bacillati</taxon>
        <taxon>Actinomycetota</taxon>
        <taxon>Actinomycetes</taxon>
        <taxon>Micrococcales</taxon>
        <taxon>Microbacteriaceae</taxon>
        <taxon>Leifsonia</taxon>
    </lineage>
</organism>
<proteinExistence type="predicted"/>
<sequence>MSRRQLVIRAVGCVLAALVIGLAAWFFGMDAPHAVGLGAVIFALGALLSLVGERADVTWPVPAPAARPGARRDVVQLGWSLGARGGRVSPEAVRRLRGLAARVLEQRGVDMDDPRAATTVAELLGENAVAMLRKGSAAAPRPAEVAAVLSTLEALARDASGGRSTIGPAAADPVRSAHR</sequence>